<reference evidence="1 2" key="1">
    <citation type="submission" date="2024-03" db="EMBL/GenBank/DDBJ databases">
        <title>The Acrasis kona genome and developmental transcriptomes reveal deep origins of eukaryotic multicellular pathways.</title>
        <authorList>
            <person name="Sheikh S."/>
            <person name="Fu C.-J."/>
            <person name="Brown M.W."/>
            <person name="Baldauf S.L."/>
        </authorList>
    </citation>
    <scope>NUCLEOTIDE SEQUENCE [LARGE SCALE GENOMIC DNA]</scope>
    <source>
        <strain evidence="1 2">ATCC MYA-3509</strain>
    </source>
</reference>
<proteinExistence type="predicted"/>
<gene>
    <name evidence="1" type="ORF">AKO1_012101</name>
</gene>
<comment type="caution">
    <text evidence="1">The sequence shown here is derived from an EMBL/GenBank/DDBJ whole genome shotgun (WGS) entry which is preliminary data.</text>
</comment>
<dbReference type="AlphaFoldDB" id="A0AAW2ZDM3"/>
<dbReference type="Gene3D" id="2.80.10.50">
    <property type="match status" value="1"/>
</dbReference>
<sequence length="424" mass="49713">MCCCWGWRDQIVREVDDVTIQQTVQELHDNYNIDNTLPVEVPQIPNTNYYIERTTKTTIQIQTNHGKVRKPRDAPLELLTFVSASNEIRWKSNHRDDNIKRYTDIDIFVHNHDRPSLDSDRCLFELCRTFSERMQFCIRCVKLQSVDLELTLSEFADGACMTKTPQPKPSSFKMLPGLCGIGYSFESCRNKDRYLKVDGYRIIIGEVYSQEDERRSSFEIEKNYQGHVILKNVFFFQNKELKWIDEERQNCQVWINKSGEPTNNRFFKISETSILRTETSAPFHIRLFNVYNSKYICMRNGEWCVGNDVIVISIEHDLATFKSMKNPKDTNVRYRIMPGLRGFDTYSFINARSGRYISTGDNRYNMSVSDFEDDILISSEHSCAVSSWVVELVTAKERDYINRKIEAEAVKRLKEAEEEPLFLE</sequence>
<evidence type="ECO:0000313" key="2">
    <source>
        <dbReference type="Proteomes" id="UP001431209"/>
    </source>
</evidence>
<organism evidence="1 2">
    <name type="scientific">Acrasis kona</name>
    <dbReference type="NCBI Taxonomy" id="1008807"/>
    <lineage>
        <taxon>Eukaryota</taxon>
        <taxon>Discoba</taxon>
        <taxon>Heterolobosea</taxon>
        <taxon>Tetramitia</taxon>
        <taxon>Eutetramitia</taxon>
        <taxon>Acrasidae</taxon>
        <taxon>Acrasis</taxon>
    </lineage>
</organism>
<protein>
    <submittedName>
        <fullName evidence="1">Transferrin</fullName>
    </submittedName>
</protein>
<dbReference type="EMBL" id="JAOPGA020001266">
    <property type="protein sequence ID" value="KAL0486794.1"/>
    <property type="molecule type" value="Genomic_DNA"/>
</dbReference>
<evidence type="ECO:0000313" key="1">
    <source>
        <dbReference type="EMBL" id="KAL0486794.1"/>
    </source>
</evidence>
<dbReference type="Proteomes" id="UP001431209">
    <property type="component" value="Unassembled WGS sequence"/>
</dbReference>
<keyword evidence="2" id="KW-1185">Reference proteome</keyword>
<accession>A0AAW2ZDM3</accession>
<name>A0AAW2ZDM3_9EUKA</name>